<evidence type="ECO:0000259" key="1">
    <source>
        <dbReference type="PROSITE" id="PS50800"/>
    </source>
</evidence>
<evidence type="ECO:0000313" key="3">
    <source>
        <dbReference type="Proteomes" id="UP000241769"/>
    </source>
</evidence>
<reference evidence="2 3" key="1">
    <citation type="journal article" date="2018" name="Genome Biol. Evol.">
        <title>Multiple Roots of Fruiting Body Formation in Amoebozoa.</title>
        <authorList>
            <person name="Hillmann F."/>
            <person name="Forbes G."/>
            <person name="Novohradska S."/>
            <person name="Ferling I."/>
            <person name="Riege K."/>
            <person name="Groth M."/>
            <person name="Westermann M."/>
            <person name="Marz M."/>
            <person name="Spaller T."/>
            <person name="Winckler T."/>
            <person name="Schaap P."/>
            <person name="Glockner G."/>
        </authorList>
    </citation>
    <scope>NUCLEOTIDE SEQUENCE [LARGE SCALE GENOMIC DNA]</scope>
    <source>
        <strain evidence="2 3">Jena</strain>
    </source>
</reference>
<dbReference type="InterPro" id="IPR003034">
    <property type="entry name" value="SAP_dom"/>
</dbReference>
<sequence>MTKQAVNLLKFEIESPGDFMRRFRQWSHLKSVYIYLEAIPIFISVDETSNSRRVLPNFSRQASQRVISPFNHTNDSYHGRRLRRRLSDPDSTTDLNDLSILDLKERCRQRGLRIGGSHSTLITRLTGIPMTASAPAAVDSTQEGAETETVDLTIRDSMGRLPFYIMATINEGENYTLCGLSQLAREMGQIFLGNQRRRLDPACRAKEQLYCSKWEDHLCHPLETSESFRCNMSVMGKDHVGEEEMSRHYRTMSNICDLPYQGVKKLSRSSQDIWSQGMAFEGLFSSRKYSSRIRRRELPPSLSARFLSNPRFRQIVVTFQSLLLIYLLDADHHRWIPIHPPCELLSGLALTLTKKIWAQEKLDVHPNLASTLTLETDVDLIAYIKGPSFMGQINLLRIEKPRRQNNDKGESAEGFLWILPRFPFGGWRRQALWGKVWGLLRRIPRIKTTYGYLCYIWIKHSILPNGQSVIFVTSTSDASFQGIRVNIIKIGPNDCDTSNEIHTAEMERVDYGMIYKGKGDKAEPMNFRPIALLSCKYKVFFTILTRRRSQIRANTDFGKFTTQPTEQLNCSQQ</sequence>
<feature type="domain" description="SAP" evidence="1">
    <location>
        <begin position="95"/>
        <end position="129"/>
    </location>
</feature>
<dbReference type="SUPFAM" id="SSF68906">
    <property type="entry name" value="SAP domain"/>
    <property type="match status" value="1"/>
</dbReference>
<dbReference type="OrthoDB" id="200338at2759"/>
<dbReference type="AlphaFoldDB" id="A0A2P6NLP6"/>
<accession>A0A2P6NLP6</accession>
<proteinExistence type="predicted"/>
<dbReference type="EMBL" id="MDYQ01000055">
    <property type="protein sequence ID" value="PRP84886.1"/>
    <property type="molecule type" value="Genomic_DNA"/>
</dbReference>
<name>A0A2P6NLP6_9EUKA</name>
<organism evidence="2 3">
    <name type="scientific">Planoprotostelium fungivorum</name>
    <dbReference type="NCBI Taxonomy" id="1890364"/>
    <lineage>
        <taxon>Eukaryota</taxon>
        <taxon>Amoebozoa</taxon>
        <taxon>Evosea</taxon>
        <taxon>Variosea</taxon>
        <taxon>Cavosteliida</taxon>
        <taxon>Cavosteliaceae</taxon>
        <taxon>Planoprotostelium</taxon>
    </lineage>
</organism>
<dbReference type="InterPro" id="IPR036361">
    <property type="entry name" value="SAP_dom_sf"/>
</dbReference>
<dbReference type="PROSITE" id="PS50800">
    <property type="entry name" value="SAP"/>
    <property type="match status" value="1"/>
</dbReference>
<protein>
    <recommendedName>
        <fullName evidence="1">SAP domain-containing protein</fullName>
    </recommendedName>
</protein>
<evidence type="ECO:0000313" key="2">
    <source>
        <dbReference type="EMBL" id="PRP84886.1"/>
    </source>
</evidence>
<dbReference type="Gene3D" id="1.10.720.30">
    <property type="entry name" value="SAP domain"/>
    <property type="match status" value="1"/>
</dbReference>
<keyword evidence="3" id="KW-1185">Reference proteome</keyword>
<comment type="caution">
    <text evidence="2">The sequence shown here is derived from an EMBL/GenBank/DDBJ whole genome shotgun (WGS) entry which is preliminary data.</text>
</comment>
<dbReference type="InParanoid" id="A0A2P6NLP6"/>
<dbReference type="Proteomes" id="UP000241769">
    <property type="component" value="Unassembled WGS sequence"/>
</dbReference>
<dbReference type="SMART" id="SM00513">
    <property type="entry name" value="SAP"/>
    <property type="match status" value="1"/>
</dbReference>
<gene>
    <name evidence="2" type="ORF">PROFUN_07540</name>
</gene>